<reference evidence="2" key="1">
    <citation type="submission" date="2016-10" db="EMBL/GenBank/DDBJ databases">
        <authorList>
            <person name="Varghese N."/>
            <person name="Submissions S."/>
        </authorList>
    </citation>
    <scope>NUCLEOTIDE SEQUENCE [LARGE SCALE GENOMIC DNA]</scope>
    <source>
        <strain evidence="2">DSM 24536</strain>
    </source>
</reference>
<sequence>MAFISLFPQLGQSINNGVSLVSIIFNSFFLNWNQLFTPKSQIGHFLFLVPTNFRQFGHEANSMAGFFARHSIFVVPIYNSSLYLHSGQ</sequence>
<dbReference type="Proteomes" id="UP000199226">
    <property type="component" value="Unassembled WGS sequence"/>
</dbReference>
<proteinExistence type="predicted"/>
<accession>A0A1G9XJX8</accession>
<name>A0A1G9XJX8_9SPHI</name>
<gene>
    <name evidence="1" type="ORF">SAMN05421813_1313</name>
</gene>
<dbReference type="EMBL" id="FNHH01000031">
    <property type="protein sequence ID" value="SDM96801.1"/>
    <property type="molecule type" value="Genomic_DNA"/>
</dbReference>
<protein>
    <submittedName>
        <fullName evidence="1">Uncharacterized protein</fullName>
    </submittedName>
</protein>
<dbReference type="AlphaFoldDB" id="A0A1G9XJX8"/>
<keyword evidence="2" id="KW-1185">Reference proteome</keyword>
<organism evidence="1 2">
    <name type="scientific">Daejeonella rubra</name>
    <dbReference type="NCBI Taxonomy" id="990371"/>
    <lineage>
        <taxon>Bacteria</taxon>
        <taxon>Pseudomonadati</taxon>
        <taxon>Bacteroidota</taxon>
        <taxon>Sphingobacteriia</taxon>
        <taxon>Sphingobacteriales</taxon>
        <taxon>Sphingobacteriaceae</taxon>
        <taxon>Daejeonella</taxon>
    </lineage>
</organism>
<evidence type="ECO:0000313" key="2">
    <source>
        <dbReference type="Proteomes" id="UP000199226"/>
    </source>
</evidence>
<evidence type="ECO:0000313" key="1">
    <source>
        <dbReference type="EMBL" id="SDM96801.1"/>
    </source>
</evidence>